<keyword evidence="1" id="KW-0472">Membrane</keyword>
<dbReference type="Proteomes" id="UP000231371">
    <property type="component" value="Unassembled WGS sequence"/>
</dbReference>
<organism evidence="2 3">
    <name type="scientific">Candidatus Shapirobacteria bacterium CG11_big_fil_rev_8_21_14_0_20_40_12</name>
    <dbReference type="NCBI Taxonomy" id="1974889"/>
    <lineage>
        <taxon>Bacteria</taxon>
        <taxon>Candidatus Shapironibacteriota</taxon>
    </lineage>
</organism>
<sequence>MNIFRKKSVLIFIFSALFLLILVGSFWILLKSQKQSREEITPPPLEVEEAEFGIYVFNNKLSEGENFILTDTLIPIIEIKNIKKIDKLKSISLDKGPNILTDRLSATEIKETQDGLLIKPRYAIAPKEHVIDIVTLVKNQEVSQRFSFVLLIKDNFNSALDKSKLWIIPESTKERVQKSWYIENNRLKIDSLPQGPHVSLAFLYTFDDDITIDFYLKSLSEVVNLLVYFLESDKSIIIGNGNNYTTWILHGSKADKGDDILIDPGFQYRVRVVRDDFTYKLFVQKTDKRTDDIIGIFSEMDPVLVFVDERPSLKEDHIGFALWSGSGGVEIDDVVITGYAIY</sequence>
<name>A0A2H0KJ80_9BACT</name>
<reference evidence="2 3" key="1">
    <citation type="submission" date="2017-09" db="EMBL/GenBank/DDBJ databases">
        <title>Depth-based differentiation of microbial function through sediment-hosted aquifers and enrichment of novel symbionts in the deep terrestrial subsurface.</title>
        <authorList>
            <person name="Probst A.J."/>
            <person name="Ladd B."/>
            <person name="Jarett J.K."/>
            <person name="Geller-Mcgrath D.E."/>
            <person name="Sieber C.M."/>
            <person name="Emerson J.B."/>
            <person name="Anantharaman K."/>
            <person name="Thomas B.C."/>
            <person name="Malmstrom R."/>
            <person name="Stieglmeier M."/>
            <person name="Klingl A."/>
            <person name="Woyke T."/>
            <person name="Ryan C.M."/>
            <person name="Banfield J.F."/>
        </authorList>
    </citation>
    <scope>NUCLEOTIDE SEQUENCE [LARGE SCALE GENOMIC DNA]</scope>
    <source>
        <strain evidence="2">CG11_big_fil_rev_8_21_14_0_20_40_12</strain>
    </source>
</reference>
<keyword evidence="1" id="KW-0812">Transmembrane</keyword>
<keyword evidence="1" id="KW-1133">Transmembrane helix</keyword>
<dbReference type="EMBL" id="PCVI01000008">
    <property type="protein sequence ID" value="PIQ70444.1"/>
    <property type="molecule type" value="Genomic_DNA"/>
</dbReference>
<proteinExistence type="predicted"/>
<comment type="caution">
    <text evidence="2">The sequence shown here is derived from an EMBL/GenBank/DDBJ whole genome shotgun (WGS) entry which is preliminary data.</text>
</comment>
<evidence type="ECO:0000313" key="3">
    <source>
        <dbReference type="Proteomes" id="UP000231371"/>
    </source>
</evidence>
<gene>
    <name evidence="2" type="ORF">COV89_00435</name>
</gene>
<evidence type="ECO:0000313" key="2">
    <source>
        <dbReference type="EMBL" id="PIQ70444.1"/>
    </source>
</evidence>
<accession>A0A2H0KJ80</accession>
<feature type="transmembrane region" description="Helical" evidence="1">
    <location>
        <begin position="9"/>
        <end position="30"/>
    </location>
</feature>
<protein>
    <submittedName>
        <fullName evidence="2">Uncharacterized protein</fullName>
    </submittedName>
</protein>
<evidence type="ECO:0000256" key="1">
    <source>
        <dbReference type="SAM" id="Phobius"/>
    </source>
</evidence>
<dbReference type="AlphaFoldDB" id="A0A2H0KJ80"/>